<dbReference type="InParanoid" id="A7TL94"/>
<name>A7TL94_VANPO</name>
<dbReference type="SUPFAM" id="SSF52540">
    <property type="entry name" value="P-loop containing nucleoside triphosphate hydrolases"/>
    <property type="match status" value="1"/>
</dbReference>
<evidence type="ECO:0000256" key="4">
    <source>
        <dbReference type="PIRSR" id="PIRSR606689-2"/>
    </source>
</evidence>
<dbReference type="OrthoDB" id="2011769at2759"/>
<dbReference type="PhylomeDB" id="A7TL94"/>
<dbReference type="SMART" id="SM00177">
    <property type="entry name" value="ARF"/>
    <property type="match status" value="1"/>
</dbReference>
<dbReference type="GeneID" id="5545154"/>
<dbReference type="GO" id="GO:0006457">
    <property type="term" value="P:protein folding"/>
    <property type="evidence" value="ECO:0007669"/>
    <property type="project" value="EnsemblFungi"/>
</dbReference>
<feature type="binding site" evidence="4">
    <location>
        <position position="30"/>
    </location>
    <ligand>
        <name>Mg(2+)</name>
        <dbReference type="ChEBI" id="CHEBI:18420"/>
    </ligand>
</feature>
<dbReference type="PANTHER" id="PTHR45697">
    <property type="entry name" value="ADP-RIBOSYLATION FACTOR-LIKE PROTEIN 2-RELATED"/>
    <property type="match status" value="1"/>
</dbReference>
<accession>A7TL94</accession>
<keyword evidence="1 3" id="KW-0547">Nucleotide-binding</keyword>
<dbReference type="AlphaFoldDB" id="A7TL94"/>
<dbReference type="STRING" id="436907.A7TL94"/>
<dbReference type="Proteomes" id="UP000000267">
    <property type="component" value="Unassembled WGS sequence"/>
</dbReference>
<protein>
    <submittedName>
        <fullName evidence="5">Uncharacterized protein</fullName>
    </submittedName>
</protein>
<feature type="binding site" evidence="4">
    <location>
        <position position="54"/>
    </location>
    <ligand>
        <name>Mg(2+)</name>
        <dbReference type="ChEBI" id="CHEBI:18420"/>
    </ligand>
</feature>
<dbReference type="GO" id="GO:0007021">
    <property type="term" value="P:tubulin complex assembly"/>
    <property type="evidence" value="ECO:0007669"/>
    <property type="project" value="EnsemblFungi"/>
</dbReference>
<dbReference type="KEGG" id="vpo:Kpol_1041p27"/>
<sequence>MGLLSIIRKQQIRDQEIRVLVLGLDNAGKSTIVSQLMRGGGNPNQEVDICCAPTIGFEINSVKINGKLINIWDVGGQDTLRPYWDNYFIGGGGGGRQMLVWCVDVSAVGRVRLRESIDELKKLVDAITNDDSAGDENGCRVLVVGNKVDLCEDDPGVVERELEHTLCTEIGTSCGDGPAPTAPATATATQLEMKVVTVSGITGYGISRLEAEIAG</sequence>
<keyword evidence="6" id="KW-1185">Reference proteome</keyword>
<evidence type="ECO:0000313" key="5">
    <source>
        <dbReference type="EMBL" id="EDO16969.1"/>
    </source>
</evidence>
<evidence type="ECO:0000256" key="1">
    <source>
        <dbReference type="ARBA" id="ARBA00022741"/>
    </source>
</evidence>
<dbReference type="InterPro" id="IPR027417">
    <property type="entry name" value="P-loop_NTPase"/>
</dbReference>
<proteinExistence type="predicted"/>
<dbReference type="FunCoup" id="A7TL94">
    <property type="interactions" value="72"/>
</dbReference>
<dbReference type="RefSeq" id="XP_001644827.1">
    <property type="nucleotide sequence ID" value="XM_001644777.1"/>
</dbReference>
<evidence type="ECO:0000256" key="2">
    <source>
        <dbReference type="ARBA" id="ARBA00023134"/>
    </source>
</evidence>
<evidence type="ECO:0000313" key="6">
    <source>
        <dbReference type="Proteomes" id="UP000000267"/>
    </source>
</evidence>
<dbReference type="PROSITE" id="PS51417">
    <property type="entry name" value="ARF"/>
    <property type="match status" value="1"/>
</dbReference>
<dbReference type="EMBL" id="DS480413">
    <property type="protein sequence ID" value="EDO16969.1"/>
    <property type="molecule type" value="Genomic_DNA"/>
</dbReference>
<dbReference type="PRINTS" id="PR00449">
    <property type="entry name" value="RASTRNSFRMNG"/>
</dbReference>
<dbReference type="eggNOG" id="KOG0073">
    <property type="taxonomic scope" value="Eukaryota"/>
</dbReference>
<dbReference type="InterPro" id="IPR044612">
    <property type="entry name" value="ARL2/3"/>
</dbReference>
<dbReference type="GO" id="GO:0003924">
    <property type="term" value="F:GTPase activity"/>
    <property type="evidence" value="ECO:0007669"/>
    <property type="project" value="InterPro"/>
</dbReference>
<keyword evidence="4" id="KW-0460">Magnesium</keyword>
<dbReference type="Pfam" id="PF00025">
    <property type="entry name" value="Arf"/>
    <property type="match status" value="1"/>
</dbReference>
<evidence type="ECO:0000256" key="3">
    <source>
        <dbReference type="PIRSR" id="PIRSR606689-1"/>
    </source>
</evidence>
<feature type="binding site" evidence="3">
    <location>
        <begin position="146"/>
        <end position="149"/>
    </location>
    <ligand>
        <name>GTP</name>
        <dbReference type="ChEBI" id="CHEBI:37565"/>
    </ligand>
</feature>
<dbReference type="OMA" id="DICCAPT"/>
<gene>
    <name evidence="5" type="ORF">Kpol_1041p27</name>
</gene>
<dbReference type="Gene3D" id="3.40.50.300">
    <property type="entry name" value="P-loop containing nucleotide triphosphate hydrolases"/>
    <property type="match status" value="1"/>
</dbReference>
<feature type="binding site" evidence="3">
    <location>
        <begin position="23"/>
        <end position="30"/>
    </location>
    <ligand>
        <name>GTP</name>
        <dbReference type="ChEBI" id="CHEBI:37565"/>
    </ligand>
</feature>
<dbReference type="GO" id="GO:0046872">
    <property type="term" value="F:metal ion binding"/>
    <property type="evidence" value="ECO:0007669"/>
    <property type="project" value="UniProtKB-KW"/>
</dbReference>
<keyword evidence="2 3" id="KW-0342">GTP-binding</keyword>
<keyword evidence="4" id="KW-0479">Metal-binding</keyword>
<feature type="binding site" evidence="3">
    <location>
        <position position="76"/>
    </location>
    <ligand>
        <name>GTP</name>
        <dbReference type="ChEBI" id="CHEBI:37565"/>
    </ligand>
</feature>
<reference evidence="5 6" key="1">
    <citation type="journal article" date="2007" name="Proc. Natl. Acad. Sci. U.S.A.">
        <title>Independent sorting-out of thousands of duplicated gene pairs in two yeast species descended from a whole-genome duplication.</title>
        <authorList>
            <person name="Scannell D.R."/>
            <person name="Frank A.C."/>
            <person name="Conant G.C."/>
            <person name="Byrne K.P."/>
            <person name="Woolfit M."/>
            <person name="Wolfe K.H."/>
        </authorList>
    </citation>
    <scope>NUCLEOTIDE SEQUENCE [LARGE SCALE GENOMIC DNA]</scope>
    <source>
        <strain evidence="6">ATCC 22028 / DSM 70294 / BCRC 21397 / CBS 2163 / NBRC 10782 / NRRL Y-8283 / UCD 57-17</strain>
    </source>
</reference>
<dbReference type="InterPro" id="IPR006689">
    <property type="entry name" value="Small_GTPase_ARF/SAR"/>
</dbReference>
<organism evidence="6">
    <name type="scientific">Vanderwaltozyma polyspora (strain ATCC 22028 / DSM 70294 / BCRC 21397 / CBS 2163 / NBRC 10782 / NRRL Y-8283 / UCD 57-17)</name>
    <name type="common">Kluyveromyces polysporus</name>
    <dbReference type="NCBI Taxonomy" id="436907"/>
    <lineage>
        <taxon>Eukaryota</taxon>
        <taxon>Fungi</taxon>
        <taxon>Dikarya</taxon>
        <taxon>Ascomycota</taxon>
        <taxon>Saccharomycotina</taxon>
        <taxon>Saccharomycetes</taxon>
        <taxon>Saccharomycetales</taxon>
        <taxon>Saccharomycetaceae</taxon>
        <taxon>Vanderwaltozyma</taxon>
    </lineage>
</organism>
<dbReference type="GO" id="GO:0005525">
    <property type="term" value="F:GTP binding"/>
    <property type="evidence" value="ECO:0007669"/>
    <property type="project" value="UniProtKB-KW"/>
</dbReference>
<dbReference type="HOGENOM" id="CLU_040729_12_3_1"/>